<evidence type="ECO:0000313" key="5">
    <source>
        <dbReference type="Proteomes" id="UP000293291"/>
    </source>
</evidence>
<keyword evidence="5" id="KW-1185">Reference proteome</keyword>
<keyword evidence="2" id="KW-1133">Transmembrane helix</keyword>
<feature type="compositionally biased region" description="Polar residues" evidence="1">
    <location>
        <begin position="17"/>
        <end position="33"/>
    </location>
</feature>
<feature type="region of interest" description="Disordered" evidence="1">
    <location>
        <begin position="1"/>
        <end position="35"/>
    </location>
</feature>
<evidence type="ECO:0000313" key="4">
    <source>
        <dbReference type="EMBL" id="RYC04255.1"/>
    </source>
</evidence>
<feature type="transmembrane region" description="Helical" evidence="2">
    <location>
        <begin position="245"/>
        <end position="265"/>
    </location>
</feature>
<comment type="caution">
    <text evidence="4">The sequence shown here is derived from an EMBL/GenBank/DDBJ whole genome shotgun (WGS) entry which is preliminary data.</text>
</comment>
<dbReference type="AlphaFoldDB" id="A0A4Q2SFP5"/>
<feature type="domain" description="DUF2157" evidence="3">
    <location>
        <begin position="51"/>
        <end position="192"/>
    </location>
</feature>
<feature type="compositionally biased region" description="Low complexity" evidence="1">
    <location>
        <begin position="423"/>
        <end position="445"/>
    </location>
</feature>
<dbReference type="Proteomes" id="UP000293291">
    <property type="component" value="Unassembled WGS sequence"/>
</dbReference>
<feature type="transmembrane region" description="Helical" evidence="2">
    <location>
        <begin position="393"/>
        <end position="410"/>
    </location>
</feature>
<sequence>MGRCTQDNPAPEENAGRMSNTSAPGSSSATSLATRPVPPRQLDWLRTELTDWTSQGIISEDQAARISSRVSARYPAERHTRTSIGRVFLYLGAGFVGVGLIWLVAANLDQLSPVTRFAAIAALWLAFLVGGEVLAARGASAPLVGAVRLLAALGAGAVVFQAAQSLQVPAYEPRLVGLWSAGAFVHAYLTRAYMPFVVGVLTGVTWWFMQPMWDSQNGLTVVMLMGAASVLAAGLAVLHDRRIDAFAWTWRTVAGGMALLAMFVAAVPDIGGDGIDWSTWLVVALVVAGLAATAAALTRPGLRVLEPLGAVVVLVAATLLGLWTTGTDPSDVDAGDWAHAAVSVLAYVVLAVALVALGTVRDHPPLTWMAMVGLVVFTTFQSFAVFAPIVTGAWLFVVLGTVFLGTGFLFDRARRELASALDSDSNAGPGSAPGSDSSSPKGTDR</sequence>
<keyword evidence="2" id="KW-0812">Transmembrane</keyword>
<accession>A0A4Q2SFP5</accession>
<evidence type="ECO:0000256" key="1">
    <source>
        <dbReference type="SAM" id="MobiDB-lite"/>
    </source>
</evidence>
<dbReference type="InterPro" id="IPR018677">
    <property type="entry name" value="DUF2157"/>
</dbReference>
<organism evidence="4 5">
    <name type="scientific">Nocardioides ganghwensis</name>
    <dbReference type="NCBI Taxonomy" id="252230"/>
    <lineage>
        <taxon>Bacteria</taxon>
        <taxon>Bacillati</taxon>
        <taxon>Actinomycetota</taxon>
        <taxon>Actinomycetes</taxon>
        <taxon>Propionibacteriales</taxon>
        <taxon>Nocardioidaceae</taxon>
        <taxon>Nocardioides</taxon>
    </lineage>
</organism>
<feature type="transmembrane region" description="Helical" evidence="2">
    <location>
        <begin position="87"/>
        <end position="105"/>
    </location>
</feature>
<feature type="transmembrane region" description="Helical" evidence="2">
    <location>
        <begin position="196"/>
        <end position="213"/>
    </location>
</feature>
<proteinExistence type="predicted"/>
<feature type="transmembrane region" description="Helical" evidence="2">
    <location>
        <begin position="366"/>
        <end position="387"/>
    </location>
</feature>
<gene>
    <name evidence="4" type="ORF">EUA07_01860</name>
</gene>
<protein>
    <submittedName>
        <fullName evidence="4">DUF2157 domain-containing protein</fullName>
    </submittedName>
</protein>
<dbReference type="OrthoDB" id="3777679at2"/>
<evidence type="ECO:0000256" key="2">
    <source>
        <dbReference type="SAM" id="Phobius"/>
    </source>
</evidence>
<dbReference type="Pfam" id="PF09925">
    <property type="entry name" value="DUF2157"/>
    <property type="match status" value="1"/>
</dbReference>
<dbReference type="EMBL" id="SDWU01000002">
    <property type="protein sequence ID" value="RYC04255.1"/>
    <property type="molecule type" value="Genomic_DNA"/>
</dbReference>
<feature type="transmembrane region" description="Helical" evidence="2">
    <location>
        <begin position="219"/>
        <end position="238"/>
    </location>
</feature>
<name>A0A4Q2SFP5_9ACTN</name>
<feature type="region of interest" description="Disordered" evidence="1">
    <location>
        <begin position="421"/>
        <end position="445"/>
    </location>
</feature>
<keyword evidence="2" id="KW-0472">Membrane</keyword>
<feature type="transmembrane region" description="Helical" evidence="2">
    <location>
        <begin position="117"/>
        <end position="136"/>
    </location>
</feature>
<feature type="transmembrane region" description="Helical" evidence="2">
    <location>
        <begin position="337"/>
        <end position="359"/>
    </location>
</feature>
<evidence type="ECO:0000259" key="3">
    <source>
        <dbReference type="Pfam" id="PF09925"/>
    </source>
</evidence>
<feature type="transmembrane region" description="Helical" evidence="2">
    <location>
        <begin position="304"/>
        <end position="325"/>
    </location>
</feature>
<reference evidence="4 5" key="1">
    <citation type="submission" date="2019-01" db="EMBL/GenBank/DDBJ databases">
        <title>Novel species of Nocardioides.</title>
        <authorList>
            <person name="Liu Q."/>
            <person name="Xin Y.-H."/>
        </authorList>
    </citation>
    <scope>NUCLEOTIDE SEQUENCE [LARGE SCALE GENOMIC DNA]</scope>
    <source>
        <strain evidence="4 5">CGMCC 4.6875</strain>
    </source>
</reference>
<feature type="transmembrane region" description="Helical" evidence="2">
    <location>
        <begin position="277"/>
        <end position="297"/>
    </location>
</feature>